<dbReference type="InterPro" id="IPR005312">
    <property type="entry name" value="DUF1759"/>
</dbReference>
<organism evidence="1 2">
    <name type="scientific">Melipona quadrifasciata</name>
    <dbReference type="NCBI Taxonomy" id="166423"/>
    <lineage>
        <taxon>Eukaryota</taxon>
        <taxon>Metazoa</taxon>
        <taxon>Ecdysozoa</taxon>
        <taxon>Arthropoda</taxon>
        <taxon>Hexapoda</taxon>
        <taxon>Insecta</taxon>
        <taxon>Pterygota</taxon>
        <taxon>Neoptera</taxon>
        <taxon>Endopterygota</taxon>
        <taxon>Hymenoptera</taxon>
        <taxon>Apocrita</taxon>
        <taxon>Aculeata</taxon>
        <taxon>Apoidea</taxon>
        <taxon>Anthophila</taxon>
        <taxon>Apidae</taxon>
        <taxon>Melipona</taxon>
    </lineage>
</organism>
<sequence>MSTSLATSETLPSIRLPAIALPQFHGSLGEWFYFRDSFESLINRNESLSNIDRFHYLKSAVKGEPARALKTLPVSDSSYDAA</sequence>
<dbReference type="EMBL" id="KQ435746">
    <property type="protein sequence ID" value="KOX76554.1"/>
    <property type="molecule type" value="Genomic_DNA"/>
</dbReference>
<reference evidence="1 2" key="1">
    <citation type="submission" date="2015-07" db="EMBL/GenBank/DDBJ databases">
        <title>The genome of Melipona quadrifasciata.</title>
        <authorList>
            <person name="Pan H."/>
            <person name="Kapheim K."/>
        </authorList>
    </citation>
    <scope>NUCLEOTIDE SEQUENCE [LARGE SCALE GENOMIC DNA]</scope>
    <source>
        <strain evidence="1">0111107301</strain>
        <tissue evidence="1">Whole body</tissue>
    </source>
</reference>
<dbReference type="Proteomes" id="UP000053105">
    <property type="component" value="Unassembled WGS sequence"/>
</dbReference>
<evidence type="ECO:0000313" key="2">
    <source>
        <dbReference type="Proteomes" id="UP000053105"/>
    </source>
</evidence>
<name>A0A0N0BHP2_9HYME</name>
<dbReference type="STRING" id="166423.A0A0N0BHP2"/>
<evidence type="ECO:0000313" key="1">
    <source>
        <dbReference type="EMBL" id="KOX76554.1"/>
    </source>
</evidence>
<proteinExistence type="predicted"/>
<gene>
    <name evidence="1" type="ORF">WN51_11760</name>
</gene>
<dbReference type="PANTHER" id="PTHR22954">
    <property type="entry name" value="RETROVIRAL PROTEASE-RELATED"/>
    <property type="match status" value="1"/>
</dbReference>
<dbReference type="AlphaFoldDB" id="A0A0N0BHP2"/>
<dbReference type="PANTHER" id="PTHR22954:SF3">
    <property type="entry name" value="PROTEIN CBG08539"/>
    <property type="match status" value="1"/>
</dbReference>
<keyword evidence="2" id="KW-1185">Reference proteome</keyword>
<dbReference type="Pfam" id="PF03564">
    <property type="entry name" value="DUF1759"/>
    <property type="match status" value="1"/>
</dbReference>
<dbReference type="OrthoDB" id="7617087at2759"/>
<accession>A0A0N0BHP2</accession>
<protein>
    <submittedName>
        <fullName evidence="1">Uncharacterized protein</fullName>
    </submittedName>
</protein>